<evidence type="ECO:0000256" key="1">
    <source>
        <dbReference type="SAM" id="Phobius"/>
    </source>
</evidence>
<gene>
    <name evidence="2" type="ORF">B296_00044713</name>
</gene>
<dbReference type="AlphaFoldDB" id="A0A426XFP2"/>
<organism evidence="2 3">
    <name type="scientific">Ensete ventricosum</name>
    <name type="common">Abyssinian banana</name>
    <name type="synonym">Musa ensete</name>
    <dbReference type="NCBI Taxonomy" id="4639"/>
    <lineage>
        <taxon>Eukaryota</taxon>
        <taxon>Viridiplantae</taxon>
        <taxon>Streptophyta</taxon>
        <taxon>Embryophyta</taxon>
        <taxon>Tracheophyta</taxon>
        <taxon>Spermatophyta</taxon>
        <taxon>Magnoliopsida</taxon>
        <taxon>Liliopsida</taxon>
        <taxon>Zingiberales</taxon>
        <taxon>Musaceae</taxon>
        <taxon>Ensete</taxon>
    </lineage>
</organism>
<evidence type="ECO:0000313" key="3">
    <source>
        <dbReference type="Proteomes" id="UP000287651"/>
    </source>
</evidence>
<proteinExistence type="predicted"/>
<name>A0A426XFP2_ENSVE</name>
<keyword evidence="1" id="KW-0812">Transmembrane</keyword>
<comment type="caution">
    <text evidence="2">The sequence shown here is derived from an EMBL/GenBank/DDBJ whole genome shotgun (WGS) entry which is preliminary data.</text>
</comment>
<accession>A0A426XFP2</accession>
<protein>
    <submittedName>
        <fullName evidence="2">Uncharacterized protein</fullName>
    </submittedName>
</protein>
<reference evidence="2 3" key="1">
    <citation type="journal article" date="2014" name="Agronomy (Basel)">
        <title>A Draft Genome Sequence for Ensete ventricosum, the Drought-Tolerant Tree Against Hunger.</title>
        <authorList>
            <person name="Harrison J."/>
            <person name="Moore K.A."/>
            <person name="Paszkiewicz K."/>
            <person name="Jones T."/>
            <person name="Grant M."/>
            <person name="Ambacheew D."/>
            <person name="Muzemil S."/>
            <person name="Studholme D.J."/>
        </authorList>
    </citation>
    <scope>NUCLEOTIDE SEQUENCE [LARGE SCALE GENOMIC DNA]</scope>
</reference>
<keyword evidence="1" id="KW-1133">Transmembrane helix</keyword>
<dbReference type="Proteomes" id="UP000287651">
    <property type="component" value="Unassembled WGS sequence"/>
</dbReference>
<evidence type="ECO:0000313" key="2">
    <source>
        <dbReference type="EMBL" id="RRT38282.1"/>
    </source>
</evidence>
<dbReference type="EMBL" id="AMZH03021350">
    <property type="protein sequence ID" value="RRT38282.1"/>
    <property type="molecule type" value="Genomic_DNA"/>
</dbReference>
<feature type="transmembrane region" description="Helical" evidence="1">
    <location>
        <begin position="149"/>
        <end position="170"/>
    </location>
</feature>
<keyword evidence="1" id="KW-0472">Membrane</keyword>
<sequence>MIGCCGRDWFEPDRKSDFAIELARQSGRLRELPGLGVVCLDLASEAEKSLARDDERSRVERGPVCAGSPAVVSAQRWSSVEWEEPTGPAWEVGCLSGGAQVGWKCFSSGRPSIPARRSGRVGSLRDPSDGQVSFIVDFVIPRRRRDAGAFIAIVMGYLYLKALSFLLLTIPLHLTMPSVVLVARRVPAVGGCRPCPPYLC</sequence>